<dbReference type="SUPFAM" id="SSF56300">
    <property type="entry name" value="Metallo-dependent phosphatases"/>
    <property type="match status" value="1"/>
</dbReference>
<dbReference type="InterPro" id="IPR008963">
    <property type="entry name" value="Purple_acid_Pase-like_N"/>
</dbReference>
<keyword evidence="4" id="KW-1185">Reference proteome</keyword>
<keyword evidence="1" id="KW-0732">Signal</keyword>
<dbReference type="GO" id="GO:0046872">
    <property type="term" value="F:metal ion binding"/>
    <property type="evidence" value="ECO:0007669"/>
    <property type="project" value="InterPro"/>
</dbReference>
<dbReference type="PANTHER" id="PTHR22953">
    <property type="entry name" value="ACID PHOSPHATASE RELATED"/>
    <property type="match status" value="1"/>
</dbReference>
<proteinExistence type="predicted"/>
<keyword evidence="2" id="KW-1133">Transmembrane helix</keyword>
<dbReference type="InterPro" id="IPR029052">
    <property type="entry name" value="Metallo-depent_PP-like"/>
</dbReference>
<evidence type="ECO:0000313" key="4">
    <source>
        <dbReference type="Proteomes" id="UP000591131"/>
    </source>
</evidence>
<reference evidence="3 4" key="1">
    <citation type="submission" date="2020-04" db="EMBL/GenBank/DDBJ databases">
        <title>Perkinsus chesapeaki whole genome sequence.</title>
        <authorList>
            <person name="Bogema D.R."/>
        </authorList>
    </citation>
    <scope>NUCLEOTIDE SEQUENCE [LARGE SCALE GENOMIC DNA]</scope>
    <source>
        <strain evidence="3">ATCC PRA-425</strain>
    </source>
</reference>
<sequence>MVFGKLFGLHGQQYSYRGFYTLLCASYIGESLFFNVVALIILWLMGRYLVYPEFPKKGKNKKLEWLWIVGIVVINFLLALLIIGLFCVFGAFTFGDYAGWIYFVCMPVVYLCFLISVFFLRRSICFEWAFGFLIYTAAFQAWFLIQIPTMFNYVYQYLTWLIGIAASLPIMAAVWHSFACYWPTKTLIKKWWFWLAEVFTLAFGIFITYCVAGTCIAPYNPMEKGWWIQLEQSLFWSSRMFRTFTSSARFCPPDQLEPCHVYLTPGQNMTDSMFVNVHMGSNTQSVKVHYNMQGGPEIGVIEADEFEVPMLDWRDQRNVYAAFLSDLTPGGVVEFTLESDRKHFDEVYSFRTANLTGTVHFTDGGDAGTSTYVQEVNSHVGEYDPLFAVDAGDVAYDNGLFTCGCVWDSFLSNYETIKTSDGHLVPLIVTLGNHDVGANHNNKGAIAAFMDPKQCNDHSLYNARPPIMAYFPFEAVNGHAKPVCERSPNHVHYAGKALTYWALDSLYGTDDPMVVVNFVNERIGNYSDVVNHVAGYHVPMYPNDGLTLETPMTQPMRDYWPQMIFDKYHFKVCFGHHAHVLKRTMPMTNNTVAEGGVLYVGDGKWGTTGALLPTLDSLVFGPPFVTSGIDYHVWHGTAEDDGHFKVIAVDRYGKVVDSTDNYETGEWPM</sequence>
<protein>
    <recommendedName>
        <fullName evidence="5">Purple acid phosphatase</fullName>
    </recommendedName>
</protein>
<accession>A0A7J6N402</accession>
<dbReference type="OrthoDB" id="409267at2759"/>
<feature type="transmembrane region" description="Helical" evidence="2">
    <location>
        <begin position="20"/>
        <end position="44"/>
    </location>
</feature>
<feature type="transmembrane region" description="Helical" evidence="2">
    <location>
        <begin position="157"/>
        <end position="179"/>
    </location>
</feature>
<dbReference type="AlphaFoldDB" id="A0A7J6N402"/>
<feature type="transmembrane region" description="Helical" evidence="2">
    <location>
        <begin position="191"/>
        <end position="209"/>
    </location>
</feature>
<comment type="caution">
    <text evidence="3">The sequence shown here is derived from an EMBL/GenBank/DDBJ whole genome shotgun (WGS) entry which is preliminary data.</text>
</comment>
<feature type="transmembrane region" description="Helical" evidence="2">
    <location>
        <begin position="100"/>
        <end position="120"/>
    </location>
</feature>
<feature type="transmembrane region" description="Helical" evidence="2">
    <location>
        <begin position="65"/>
        <end position="94"/>
    </location>
</feature>
<dbReference type="PANTHER" id="PTHR22953:SF153">
    <property type="entry name" value="PURPLE ACID PHOSPHATASE"/>
    <property type="match status" value="1"/>
</dbReference>
<organism evidence="3 4">
    <name type="scientific">Perkinsus chesapeaki</name>
    <name type="common">Clam parasite</name>
    <name type="synonym">Perkinsus andrewsi</name>
    <dbReference type="NCBI Taxonomy" id="330153"/>
    <lineage>
        <taxon>Eukaryota</taxon>
        <taxon>Sar</taxon>
        <taxon>Alveolata</taxon>
        <taxon>Perkinsozoa</taxon>
        <taxon>Perkinsea</taxon>
        <taxon>Perkinsida</taxon>
        <taxon>Perkinsidae</taxon>
        <taxon>Perkinsus</taxon>
    </lineage>
</organism>
<evidence type="ECO:0000313" key="3">
    <source>
        <dbReference type="EMBL" id="KAF4678170.1"/>
    </source>
</evidence>
<dbReference type="Gene3D" id="3.60.21.10">
    <property type="match status" value="1"/>
</dbReference>
<evidence type="ECO:0008006" key="5">
    <source>
        <dbReference type="Google" id="ProtNLM"/>
    </source>
</evidence>
<name>A0A7J6N402_PERCH</name>
<dbReference type="Proteomes" id="UP000591131">
    <property type="component" value="Unassembled WGS sequence"/>
</dbReference>
<dbReference type="EMBL" id="JAAPAO010000002">
    <property type="protein sequence ID" value="KAF4678170.1"/>
    <property type="molecule type" value="Genomic_DNA"/>
</dbReference>
<keyword evidence="2" id="KW-0812">Transmembrane</keyword>
<evidence type="ECO:0000256" key="1">
    <source>
        <dbReference type="ARBA" id="ARBA00022729"/>
    </source>
</evidence>
<feature type="transmembrane region" description="Helical" evidence="2">
    <location>
        <begin position="132"/>
        <end position="151"/>
    </location>
</feature>
<evidence type="ECO:0000256" key="2">
    <source>
        <dbReference type="SAM" id="Phobius"/>
    </source>
</evidence>
<dbReference type="SUPFAM" id="SSF49363">
    <property type="entry name" value="Purple acid phosphatase, N-terminal domain"/>
    <property type="match status" value="1"/>
</dbReference>
<keyword evidence="2" id="KW-0472">Membrane</keyword>
<gene>
    <name evidence="3" type="ORF">FOL47_003232</name>
</gene>
<dbReference type="InterPro" id="IPR039331">
    <property type="entry name" value="PAPs-like"/>
</dbReference>
<dbReference type="GO" id="GO:0003993">
    <property type="term" value="F:acid phosphatase activity"/>
    <property type="evidence" value="ECO:0007669"/>
    <property type="project" value="InterPro"/>
</dbReference>